<organism evidence="1">
    <name type="scientific">Anguilla anguilla</name>
    <name type="common">European freshwater eel</name>
    <name type="synonym">Muraena anguilla</name>
    <dbReference type="NCBI Taxonomy" id="7936"/>
    <lineage>
        <taxon>Eukaryota</taxon>
        <taxon>Metazoa</taxon>
        <taxon>Chordata</taxon>
        <taxon>Craniata</taxon>
        <taxon>Vertebrata</taxon>
        <taxon>Euteleostomi</taxon>
        <taxon>Actinopterygii</taxon>
        <taxon>Neopterygii</taxon>
        <taxon>Teleostei</taxon>
        <taxon>Anguilliformes</taxon>
        <taxon>Anguillidae</taxon>
        <taxon>Anguilla</taxon>
    </lineage>
</organism>
<protein>
    <submittedName>
        <fullName evidence="1">Uncharacterized protein</fullName>
    </submittedName>
</protein>
<evidence type="ECO:0000313" key="1">
    <source>
        <dbReference type="EMBL" id="JAH51153.1"/>
    </source>
</evidence>
<accession>A0A0E9TEI4</accession>
<dbReference type="EMBL" id="GBXM01057424">
    <property type="protein sequence ID" value="JAH51153.1"/>
    <property type="molecule type" value="Transcribed_RNA"/>
</dbReference>
<name>A0A0E9TEI4_ANGAN</name>
<reference evidence="1" key="2">
    <citation type="journal article" date="2015" name="Fish Shellfish Immunol.">
        <title>Early steps in the European eel (Anguilla anguilla)-Vibrio vulnificus interaction in the gills: Role of the RtxA13 toxin.</title>
        <authorList>
            <person name="Callol A."/>
            <person name="Pajuelo D."/>
            <person name="Ebbesson L."/>
            <person name="Teles M."/>
            <person name="MacKenzie S."/>
            <person name="Amaro C."/>
        </authorList>
    </citation>
    <scope>NUCLEOTIDE SEQUENCE</scope>
</reference>
<reference evidence="1" key="1">
    <citation type="submission" date="2014-11" db="EMBL/GenBank/DDBJ databases">
        <authorList>
            <person name="Amaro Gonzalez C."/>
        </authorList>
    </citation>
    <scope>NUCLEOTIDE SEQUENCE</scope>
</reference>
<sequence length="17" mass="2144">MYWNVKIVHSYNNSIYI</sequence>
<proteinExistence type="predicted"/>
<dbReference type="AlphaFoldDB" id="A0A0E9TEI4"/>